<evidence type="ECO:0000256" key="1">
    <source>
        <dbReference type="SAM" id="MobiDB-lite"/>
    </source>
</evidence>
<gene>
    <name evidence="2" type="ORF">BU14_0068s0037</name>
</gene>
<organism evidence="2 3">
    <name type="scientific">Porphyra umbilicalis</name>
    <name type="common">Purple laver</name>
    <name type="synonym">Red alga</name>
    <dbReference type="NCBI Taxonomy" id="2786"/>
    <lineage>
        <taxon>Eukaryota</taxon>
        <taxon>Rhodophyta</taxon>
        <taxon>Bangiophyceae</taxon>
        <taxon>Bangiales</taxon>
        <taxon>Bangiaceae</taxon>
        <taxon>Porphyra</taxon>
    </lineage>
</organism>
<feature type="compositionally biased region" description="Polar residues" evidence="1">
    <location>
        <begin position="352"/>
        <end position="363"/>
    </location>
</feature>
<reference evidence="2 3" key="1">
    <citation type="submission" date="2017-03" db="EMBL/GenBank/DDBJ databases">
        <title>WGS assembly of Porphyra umbilicalis.</title>
        <authorList>
            <person name="Brawley S.H."/>
            <person name="Blouin N.A."/>
            <person name="Ficko-Blean E."/>
            <person name="Wheeler G.L."/>
            <person name="Lohr M."/>
            <person name="Goodson H.V."/>
            <person name="Jenkins J.W."/>
            <person name="Blaby-Haas C.E."/>
            <person name="Helliwell K.E."/>
            <person name="Chan C."/>
            <person name="Marriage T."/>
            <person name="Bhattacharya D."/>
            <person name="Klein A.S."/>
            <person name="Badis Y."/>
            <person name="Brodie J."/>
            <person name="Cao Y."/>
            <person name="Collen J."/>
            <person name="Dittami S.M."/>
            <person name="Gachon C.M."/>
            <person name="Green B.R."/>
            <person name="Karpowicz S."/>
            <person name="Kim J.W."/>
            <person name="Kudahl U."/>
            <person name="Lin S."/>
            <person name="Michel G."/>
            <person name="Mittag M."/>
            <person name="Olson B.J."/>
            <person name="Pangilinan J."/>
            <person name="Peng Y."/>
            <person name="Qiu H."/>
            <person name="Shu S."/>
            <person name="Singer J.T."/>
            <person name="Smith A.G."/>
            <person name="Sprecher B.N."/>
            <person name="Wagner V."/>
            <person name="Wang W."/>
            <person name="Wang Z.-Y."/>
            <person name="Yan J."/>
            <person name="Yarish C."/>
            <person name="Zoeuner-Riek S."/>
            <person name="Zhuang Y."/>
            <person name="Zou Y."/>
            <person name="Lindquist E.A."/>
            <person name="Grimwood J."/>
            <person name="Barry K."/>
            <person name="Rokhsar D.S."/>
            <person name="Schmutz J."/>
            <person name="Stiller J.W."/>
            <person name="Grossman A.R."/>
            <person name="Prochnik S.E."/>
        </authorList>
    </citation>
    <scope>NUCLEOTIDE SEQUENCE [LARGE SCALE GENOMIC DNA]</scope>
    <source>
        <strain evidence="2">4086291</strain>
    </source>
</reference>
<dbReference type="EMBL" id="KV918784">
    <property type="protein sequence ID" value="OSX79942.1"/>
    <property type="molecule type" value="Genomic_DNA"/>
</dbReference>
<feature type="region of interest" description="Disordered" evidence="1">
    <location>
        <begin position="256"/>
        <end position="386"/>
    </location>
</feature>
<dbReference type="Proteomes" id="UP000218209">
    <property type="component" value="Unassembled WGS sequence"/>
</dbReference>
<proteinExistence type="predicted"/>
<feature type="compositionally biased region" description="Gly residues" evidence="1">
    <location>
        <begin position="189"/>
        <end position="206"/>
    </location>
</feature>
<protein>
    <submittedName>
        <fullName evidence="2">Uncharacterized protein</fullName>
    </submittedName>
</protein>
<name>A0A1X6PGF6_PORUM</name>
<accession>A0A1X6PGF6</accession>
<feature type="compositionally biased region" description="Low complexity" evidence="1">
    <location>
        <begin position="371"/>
        <end position="380"/>
    </location>
</feature>
<sequence>MANPFGTVTVDKSRSLWCPRVRMTGIKPAFKVPALSPRRFRLTNVDDVVVVTAITVFTNKAIAEVISALLVLCTLEPELPRIIDETLAASFEARPPRHQSLVLSGLDLQQPPGEGGDAAGGVSGGGGPAVGSVAAGVAPSANDGNGAGGRISLGGLASAAEAPDSTGACHVSGPGGGAPEHGAPVVGGAQDGGGSTVRGGGAPGEGDGIHEGVNTSVEATYIMRAMLAAASKRASRLVVRRAARAKEANARVVGAPAVLAGPTPPANGTPSAATRAEPSSRRPPTGATGSRTPSRTRKRRALTGSGSSQAASKSARTGAARASTASVAATRGEPAVGGQSPPALHPPATAGPSASTRPSTSARPSGREGAAEGAGADESSNIAGSD</sequence>
<evidence type="ECO:0000313" key="3">
    <source>
        <dbReference type="Proteomes" id="UP000218209"/>
    </source>
</evidence>
<keyword evidence="3" id="KW-1185">Reference proteome</keyword>
<feature type="region of interest" description="Disordered" evidence="1">
    <location>
        <begin position="162"/>
        <end position="211"/>
    </location>
</feature>
<feature type="compositionally biased region" description="Low complexity" evidence="1">
    <location>
        <begin position="304"/>
        <end position="331"/>
    </location>
</feature>
<dbReference type="AlphaFoldDB" id="A0A1X6PGF6"/>
<evidence type="ECO:0000313" key="2">
    <source>
        <dbReference type="EMBL" id="OSX79942.1"/>
    </source>
</evidence>